<dbReference type="PATRIC" id="fig|273035.7.peg.1624"/>
<proteinExistence type="predicted"/>
<dbReference type="AlphaFoldDB" id="A0A0K2JFJ1"/>
<protein>
    <submittedName>
        <fullName evidence="1">Uncharacterized protein</fullName>
    </submittedName>
</protein>
<evidence type="ECO:0000313" key="1">
    <source>
        <dbReference type="EMBL" id="ALA97345.1"/>
    </source>
</evidence>
<dbReference type="EMBL" id="CP010899">
    <property type="protein sequence ID" value="ALA98194.1"/>
    <property type="molecule type" value="Genomic_DNA"/>
</dbReference>
<name>A0A0K2JFJ1_SPIKU</name>
<dbReference type="KEGG" id="skn:SKUN_001321"/>
<dbReference type="EMBL" id="CP010899">
    <property type="protein sequence ID" value="ALA97345.1"/>
    <property type="molecule type" value="Genomic_DNA"/>
</dbReference>
<dbReference type="STRING" id="273035.SKUN_001321"/>
<evidence type="ECO:0000313" key="3">
    <source>
        <dbReference type="Proteomes" id="UP000062963"/>
    </source>
</evidence>
<reference evidence="1 3" key="1">
    <citation type="journal article" date="2015" name="Genome Announc.">
        <title>Complete Genome Sequence of Spiroplasma kunkelii Strain CR2-3x, Causal Agent of Corn Stunt Disease in Zea mays L.</title>
        <authorList>
            <person name="Davis R.E."/>
            <person name="Shao J."/>
            <person name="Dally E.L."/>
            <person name="Zhao Y."/>
            <person name="Gasparich G.E."/>
            <person name="Gaynor B.J."/>
            <person name="Athey J.C."/>
            <person name="Harrison N.A."/>
            <person name="Donofrio N."/>
        </authorList>
    </citation>
    <scope>NUCLEOTIDE SEQUENCE [LARGE SCALE GENOMIC DNA]</scope>
    <source>
        <strain evidence="1 3">CR2-3x</strain>
    </source>
</reference>
<organism evidence="1 3">
    <name type="scientific">Spiroplasma kunkelii CR2-3x</name>
    <dbReference type="NCBI Taxonomy" id="273035"/>
    <lineage>
        <taxon>Bacteria</taxon>
        <taxon>Bacillati</taxon>
        <taxon>Mycoplasmatota</taxon>
        <taxon>Mollicutes</taxon>
        <taxon>Entomoplasmatales</taxon>
        <taxon>Spiroplasmataceae</taxon>
        <taxon>Spiroplasma</taxon>
    </lineage>
</organism>
<gene>
    <name evidence="2" type="ORF">SKUN_001321</name>
    <name evidence="1" type="ORF">SKUN_00442</name>
</gene>
<evidence type="ECO:0000313" key="2">
    <source>
        <dbReference type="EMBL" id="ALA98194.1"/>
    </source>
</evidence>
<dbReference type="RefSeq" id="WP_053390653.1">
    <property type="nucleotide sequence ID" value="NZ_CP010899.1"/>
</dbReference>
<dbReference type="KEGG" id="skn:SKUN_00442"/>
<keyword evidence="3" id="KW-1185">Reference proteome</keyword>
<dbReference type="Proteomes" id="UP000062963">
    <property type="component" value="Chromosome"/>
</dbReference>
<sequence>MKEIRNLQLSAFQKQVINKLDDEYCYEIYTYAYDETIKIFNKKMELIITINKRDDSVSENNRLEDYKKRIKLLELILKEEK</sequence>
<accession>A0A0K2JFJ1</accession>